<dbReference type="InterPro" id="IPR015424">
    <property type="entry name" value="PyrdxlP-dep_Trfase"/>
</dbReference>
<organism evidence="1 2">
    <name type="scientific">Mycobacterium ulcerans str. Harvey</name>
    <dbReference type="NCBI Taxonomy" id="1299332"/>
    <lineage>
        <taxon>Bacteria</taxon>
        <taxon>Bacillati</taxon>
        <taxon>Actinomycetota</taxon>
        <taxon>Actinomycetes</taxon>
        <taxon>Mycobacteriales</taxon>
        <taxon>Mycobacteriaceae</taxon>
        <taxon>Mycobacterium</taxon>
        <taxon>Mycobacterium ulcerans group</taxon>
    </lineage>
</organism>
<comment type="caution">
    <text evidence="1">The sequence shown here is derived from an EMBL/GenBank/DDBJ whole genome shotgun (WGS) entry which is preliminary data.</text>
</comment>
<dbReference type="Proteomes" id="UP000020681">
    <property type="component" value="Unassembled WGS sequence"/>
</dbReference>
<dbReference type="EMBL" id="JAOL01000175">
    <property type="protein sequence ID" value="EUA86408.1"/>
    <property type="molecule type" value="Genomic_DNA"/>
</dbReference>
<proteinExistence type="predicted"/>
<dbReference type="InterPro" id="IPR015422">
    <property type="entry name" value="PyrdxlP-dep_Trfase_small"/>
</dbReference>
<evidence type="ECO:0000313" key="1">
    <source>
        <dbReference type="EMBL" id="EUA86408.1"/>
    </source>
</evidence>
<dbReference type="GO" id="GO:0008483">
    <property type="term" value="F:transaminase activity"/>
    <property type="evidence" value="ECO:0007669"/>
    <property type="project" value="UniProtKB-KW"/>
</dbReference>
<sequence>MPVYVPGKTVPGAIKLASNETVFGPLPSVRAAIEHATQSINRYPDNGCLAVKAALARHVSSLSAADFGPSTSPSGAVR</sequence>
<protein>
    <submittedName>
        <fullName evidence="1">Phenylalanine aminotransferase domain protein</fullName>
    </submittedName>
</protein>
<dbReference type="SUPFAM" id="SSF53383">
    <property type="entry name" value="PLP-dependent transferases"/>
    <property type="match status" value="1"/>
</dbReference>
<name>A0ABP3A4G9_MYCUL</name>
<gene>
    <name evidence="1" type="ORF">I551_7114</name>
</gene>
<keyword evidence="2" id="KW-1185">Reference proteome</keyword>
<dbReference type="Gene3D" id="3.40.640.10">
    <property type="entry name" value="Type I PLP-dependent aspartate aminotransferase-like (Major domain)"/>
    <property type="match status" value="1"/>
</dbReference>
<accession>A0ABP3A4G9</accession>
<keyword evidence="1" id="KW-0032">Aminotransferase</keyword>
<evidence type="ECO:0000313" key="2">
    <source>
        <dbReference type="Proteomes" id="UP000020681"/>
    </source>
</evidence>
<dbReference type="Gene3D" id="3.90.1150.10">
    <property type="entry name" value="Aspartate Aminotransferase, domain 1"/>
    <property type="match status" value="1"/>
</dbReference>
<reference evidence="1 2" key="1">
    <citation type="submission" date="2014-01" db="EMBL/GenBank/DDBJ databases">
        <authorList>
            <person name="Dobos K."/>
            <person name="Lenaerts A."/>
            <person name="Ordway D."/>
            <person name="DeGroote M.A."/>
            <person name="Parker T."/>
            <person name="Sizemore C."/>
            <person name="Tallon L.J."/>
            <person name="Sadzewicz L.K."/>
            <person name="Sengamalay N."/>
            <person name="Fraser C.M."/>
            <person name="Hine E."/>
            <person name="Shefchek K.A."/>
            <person name="Das S.P."/>
            <person name="Tettelin H."/>
        </authorList>
    </citation>
    <scope>NUCLEOTIDE SEQUENCE [LARGE SCALE GENOMIC DNA]</scope>
    <source>
        <strain evidence="1 2">Harvey</strain>
    </source>
</reference>
<keyword evidence="1" id="KW-0808">Transferase</keyword>
<dbReference type="InterPro" id="IPR015421">
    <property type="entry name" value="PyrdxlP-dep_Trfase_major"/>
</dbReference>